<dbReference type="Pfam" id="PF12706">
    <property type="entry name" value="Lactamase_B_2"/>
    <property type="match status" value="1"/>
</dbReference>
<feature type="region of interest" description="Disordered" evidence="1">
    <location>
        <begin position="274"/>
        <end position="296"/>
    </location>
</feature>
<dbReference type="EMBL" id="JAAKZW010000046">
    <property type="protein sequence ID" value="NGO76798.1"/>
    <property type="molecule type" value="Genomic_DNA"/>
</dbReference>
<proteinExistence type="predicted"/>
<dbReference type="RefSeq" id="WP_165332292.1">
    <property type="nucleotide sequence ID" value="NZ_JAAKZW010000046.1"/>
</dbReference>
<accession>A0A6G4XHB6</accession>
<dbReference type="InterPro" id="IPR050114">
    <property type="entry name" value="UPF0173_UPF0282_UlaG_hydrolase"/>
</dbReference>
<organism evidence="3 4">
    <name type="scientific">Streptomyces mesophilus</name>
    <dbReference type="NCBI Taxonomy" id="1775132"/>
    <lineage>
        <taxon>Bacteria</taxon>
        <taxon>Bacillati</taxon>
        <taxon>Actinomycetota</taxon>
        <taxon>Actinomycetes</taxon>
        <taxon>Kitasatosporales</taxon>
        <taxon>Streptomycetaceae</taxon>
        <taxon>Streptomyces</taxon>
    </lineage>
</organism>
<dbReference type="InterPro" id="IPR001279">
    <property type="entry name" value="Metallo-B-lactamas"/>
</dbReference>
<feature type="compositionally biased region" description="Pro residues" evidence="1">
    <location>
        <begin position="280"/>
        <end position="290"/>
    </location>
</feature>
<reference evidence="3 4" key="1">
    <citation type="submission" date="2020-02" db="EMBL/GenBank/DDBJ databases">
        <title>Whole-genome analyses of novel actinobacteria.</title>
        <authorList>
            <person name="Sahin N."/>
            <person name="Tokatli A."/>
        </authorList>
    </citation>
    <scope>NUCLEOTIDE SEQUENCE [LARGE SCALE GENOMIC DNA]</scope>
    <source>
        <strain evidence="3 4">YC504</strain>
    </source>
</reference>
<keyword evidence="3" id="KW-0378">Hydrolase</keyword>
<sequence length="296" mass="32248">MMPTPPQHLDLQFIGNATTLIRYGDVTLLTDPNFLHRGDRAYLGHGLTSRRLHEPALGVDQLPTDIDAVILSHLHGDHWDRVTRRGLDRSLPVLTTPHAARRLRRWHRFGAAVAMGTWQSHTVSGRTCQVKVTALPGRHAGGGVLRTLLPPVMGSLLEFGPVDGPAQLRLYLSGDTMPVPSVVGAVARHCRGMDLAVLHLGGTRLPGGSLVTMDGAQGAAFAAQLDPRWVMPVHYEEYTVMKSPLVDFLDAARERKLRDRLVVCERGGRVVLRPGQSPVIEPPGPAPRPTRPASEA</sequence>
<dbReference type="PANTHER" id="PTHR43546">
    <property type="entry name" value="UPF0173 METAL-DEPENDENT HYDROLASE MJ1163-RELATED"/>
    <property type="match status" value="1"/>
</dbReference>
<dbReference type="Gene3D" id="3.60.15.10">
    <property type="entry name" value="Ribonuclease Z/Hydroxyacylglutathione hydrolase-like"/>
    <property type="match status" value="1"/>
</dbReference>
<feature type="domain" description="Metallo-beta-lactamase" evidence="2">
    <location>
        <begin position="49"/>
        <end position="235"/>
    </location>
</feature>
<name>A0A6G4XHB6_9ACTN</name>
<dbReference type="GO" id="GO:0016787">
    <property type="term" value="F:hydrolase activity"/>
    <property type="evidence" value="ECO:0007669"/>
    <property type="project" value="UniProtKB-KW"/>
</dbReference>
<evidence type="ECO:0000313" key="4">
    <source>
        <dbReference type="Proteomes" id="UP000481109"/>
    </source>
</evidence>
<dbReference type="InterPro" id="IPR036866">
    <property type="entry name" value="RibonucZ/Hydroxyglut_hydro"/>
</dbReference>
<evidence type="ECO:0000256" key="1">
    <source>
        <dbReference type="SAM" id="MobiDB-lite"/>
    </source>
</evidence>
<keyword evidence="4" id="KW-1185">Reference proteome</keyword>
<dbReference type="SUPFAM" id="SSF56281">
    <property type="entry name" value="Metallo-hydrolase/oxidoreductase"/>
    <property type="match status" value="1"/>
</dbReference>
<dbReference type="AlphaFoldDB" id="A0A6G4XHB6"/>
<evidence type="ECO:0000259" key="2">
    <source>
        <dbReference type="Pfam" id="PF12706"/>
    </source>
</evidence>
<gene>
    <name evidence="3" type="ORF">G6045_14140</name>
</gene>
<dbReference type="PANTHER" id="PTHR43546:SF7">
    <property type="entry name" value="METALLO-BETA-LACTAMASE DOMAIN-CONTAINING PROTEIN"/>
    <property type="match status" value="1"/>
</dbReference>
<comment type="caution">
    <text evidence="3">The sequence shown here is derived from an EMBL/GenBank/DDBJ whole genome shotgun (WGS) entry which is preliminary data.</text>
</comment>
<protein>
    <submittedName>
        <fullName evidence="3">MBL fold metallo-hydrolase</fullName>
    </submittedName>
</protein>
<evidence type="ECO:0000313" key="3">
    <source>
        <dbReference type="EMBL" id="NGO76798.1"/>
    </source>
</evidence>
<dbReference type="Proteomes" id="UP000481109">
    <property type="component" value="Unassembled WGS sequence"/>
</dbReference>